<organism evidence="11 12">
    <name type="scientific">Turnera subulata</name>
    <dbReference type="NCBI Taxonomy" id="218843"/>
    <lineage>
        <taxon>Eukaryota</taxon>
        <taxon>Viridiplantae</taxon>
        <taxon>Streptophyta</taxon>
        <taxon>Embryophyta</taxon>
        <taxon>Tracheophyta</taxon>
        <taxon>Spermatophyta</taxon>
        <taxon>Magnoliopsida</taxon>
        <taxon>eudicotyledons</taxon>
        <taxon>Gunneridae</taxon>
        <taxon>Pentapetalae</taxon>
        <taxon>rosids</taxon>
        <taxon>fabids</taxon>
        <taxon>Malpighiales</taxon>
        <taxon>Passifloraceae</taxon>
        <taxon>Turnera</taxon>
    </lineage>
</organism>
<accession>A0A9Q0FYI7</accession>
<dbReference type="OrthoDB" id="187139at2759"/>
<feature type="active site" evidence="8">
    <location>
        <position position="246"/>
    </location>
</feature>
<keyword evidence="10" id="KW-0812">Transmembrane</keyword>
<dbReference type="Proteomes" id="UP001141552">
    <property type="component" value="Unassembled WGS sequence"/>
</dbReference>
<evidence type="ECO:0000256" key="4">
    <source>
        <dbReference type="ARBA" id="ARBA00022525"/>
    </source>
</evidence>
<evidence type="ECO:0000313" key="11">
    <source>
        <dbReference type="EMBL" id="KAJ4839094.1"/>
    </source>
</evidence>
<dbReference type="Pfam" id="PF00295">
    <property type="entry name" value="Glyco_hydro_28"/>
    <property type="match status" value="1"/>
</dbReference>
<keyword evidence="12" id="KW-1185">Reference proteome</keyword>
<reference evidence="11" key="2">
    <citation type="journal article" date="2023" name="Plants (Basel)">
        <title>Annotation of the Turnera subulata (Passifloraceae) Draft Genome Reveals the S-Locus Evolved after the Divergence of Turneroideae from Passifloroideae in a Stepwise Manner.</title>
        <authorList>
            <person name="Henning P.M."/>
            <person name="Roalson E.H."/>
            <person name="Mir W."/>
            <person name="McCubbin A.G."/>
            <person name="Shore J.S."/>
        </authorList>
    </citation>
    <scope>NUCLEOTIDE SEQUENCE</scope>
    <source>
        <strain evidence="11">F60SS</strain>
    </source>
</reference>
<dbReference type="GO" id="GO:0004650">
    <property type="term" value="F:polygalacturonase activity"/>
    <property type="evidence" value="ECO:0007669"/>
    <property type="project" value="InterPro"/>
</dbReference>
<dbReference type="PANTHER" id="PTHR31375">
    <property type="match status" value="1"/>
</dbReference>
<feature type="transmembrane region" description="Helical" evidence="10">
    <location>
        <begin position="12"/>
        <end position="31"/>
    </location>
</feature>
<protein>
    <recommendedName>
        <fullName evidence="13">Polygalacturonase</fullName>
    </recommendedName>
</protein>
<dbReference type="Gene3D" id="2.160.20.10">
    <property type="entry name" value="Single-stranded right-handed beta-helix, Pectin lyase-like"/>
    <property type="match status" value="1"/>
</dbReference>
<gene>
    <name evidence="11" type="ORF">Tsubulata_037200</name>
</gene>
<comment type="subcellular location">
    <subcellularLocation>
        <location evidence="1">Secreted</location>
        <location evidence="1">Cell wall</location>
    </subcellularLocation>
</comment>
<evidence type="ECO:0000256" key="10">
    <source>
        <dbReference type="SAM" id="Phobius"/>
    </source>
</evidence>
<keyword evidence="10" id="KW-1133">Transmembrane helix</keyword>
<evidence type="ECO:0000256" key="3">
    <source>
        <dbReference type="ARBA" id="ARBA00022512"/>
    </source>
</evidence>
<dbReference type="InterPro" id="IPR011050">
    <property type="entry name" value="Pectin_lyase_fold/virulence"/>
</dbReference>
<keyword evidence="5 9" id="KW-0378">Hydrolase</keyword>
<keyword evidence="7" id="KW-0961">Cell wall biogenesis/degradation</keyword>
<dbReference type="AlphaFoldDB" id="A0A9Q0FYI7"/>
<keyword evidence="4" id="KW-0964">Secreted</keyword>
<sequence>MVRKDLHTTQLGFQVIFFILCISLFNLSIGYGQTTFSVMDYGAKGDGQTDDTQAFVKAWTAVCGAIGGTPTLQIPSGTFLLKPLNFKGPCKANNIHIQVLGKIVAPSTVSAWGETVQVIVGCASKKLAAYGPGSIDGQGAPWWAQKKCERPRALLFNGCNDLTISGLSFINSPRAHVVINDCTGVSVSNIKIIAPEDSPNTDGIDLSGTTNAKIFDSSIGTGDDCIAINGGCSNVNITNIACGPGHGISIGSLGDSATDDSVEEVHVQFCNFTTTQNGARIKTVPGGTGFARKITYDHIWFDGTTKPIVIDQHYCNGAKVCAEKGKAIAVSDITFTNMQGTFSNDLAIKLDCDSTTGCKNIRMEQINLTPLEPTKEAPVVCNNAMGESISVTPPVPCLSSGYGSEGSHEEL</sequence>
<evidence type="ECO:0000256" key="5">
    <source>
        <dbReference type="ARBA" id="ARBA00022801"/>
    </source>
</evidence>
<keyword evidence="10" id="KW-0472">Membrane</keyword>
<evidence type="ECO:0000256" key="2">
    <source>
        <dbReference type="ARBA" id="ARBA00008834"/>
    </source>
</evidence>
<evidence type="ECO:0000256" key="6">
    <source>
        <dbReference type="ARBA" id="ARBA00023295"/>
    </source>
</evidence>
<dbReference type="InterPro" id="IPR000743">
    <property type="entry name" value="Glyco_hydro_28"/>
</dbReference>
<reference evidence="11" key="1">
    <citation type="submission" date="2022-02" db="EMBL/GenBank/DDBJ databases">
        <authorList>
            <person name="Henning P.M."/>
            <person name="McCubbin A.G."/>
            <person name="Shore J.S."/>
        </authorList>
    </citation>
    <scope>NUCLEOTIDE SEQUENCE</scope>
    <source>
        <strain evidence="11">F60SS</strain>
        <tissue evidence="11">Leaves</tissue>
    </source>
</reference>
<dbReference type="SUPFAM" id="SSF51126">
    <property type="entry name" value="Pectin lyase-like"/>
    <property type="match status" value="1"/>
</dbReference>
<name>A0A9Q0FYI7_9ROSI</name>
<evidence type="ECO:0000256" key="7">
    <source>
        <dbReference type="ARBA" id="ARBA00023316"/>
    </source>
</evidence>
<comment type="similarity">
    <text evidence="2 9">Belongs to the glycosyl hydrolase 28 family.</text>
</comment>
<dbReference type="EMBL" id="JAKUCV010003394">
    <property type="protein sequence ID" value="KAJ4839094.1"/>
    <property type="molecule type" value="Genomic_DNA"/>
</dbReference>
<evidence type="ECO:0000256" key="8">
    <source>
        <dbReference type="PROSITE-ProRule" id="PRU10052"/>
    </source>
</evidence>
<evidence type="ECO:0008006" key="13">
    <source>
        <dbReference type="Google" id="ProtNLM"/>
    </source>
</evidence>
<keyword evidence="3" id="KW-0134">Cell wall</keyword>
<dbReference type="PROSITE" id="PS00502">
    <property type="entry name" value="POLYGALACTURONASE"/>
    <property type="match status" value="1"/>
</dbReference>
<evidence type="ECO:0000256" key="9">
    <source>
        <dbReference type="RuleBase" id="RU361169"/>
    </source>
</evidence>
<proteinExistence type="inferred from homology"/>
<dbReference type="GO" id="GO:0071555">
    <property type="term" value="P:cell wall organization"/>
    <property type="evidence" value="ECO:0007669"/>
    <property type="project" value="UniProtKB-KW"/>
</dbReference>
<keyword evidence="6 9" id="KW-0326">Glycosidase</keyword>
<comment type="caution">
    <text evidence="11">The sequence shown here is derived from an EMBL/GenBank/DDBJ whole genome shotgun (WGS) entry which is preliminary data.</text>
</comment>
<evidence type="ECO:0000256" key="1">
    <source>
        <dbReference type="ARBA" id="ARBA00004191"/>
    </source>
</evidence>
<dbReference type="InterPro" id="IPR012334">
    <property type="entry name" value="Pectin_lyas_fold"/>
</dbReference>
<evidence type="ECO:0000313" key="12">
    <source>
        <dbReference type="Proteomes" id="UP001141552"/>
    </source>
</evidence>
<dbReference type="GO" id="GO:0005975">
    <property type="term" value="P:carbohydrate metabolic process"/>
    <property type="evidence" value="ECO:0007669"/>
    <property type="project" value="InterPro"/>
</dbReference>